<evidence type="ECO:0000256" key="5">
    <source>
        <dbReference type="ARBA" id="ARBA00022490"/>
    </source>
</evidence>
<feature type="active site" evidence="16">
    <location>
        <position position="294"/>
    </location>
</feature>
<evidence type="ECO:0000256" key="3">
    <source>
        <dbReference type="ARBA" id="ARBA00004496"/>
    </source>
</evidence>
<evidence type="ECO:0000313" key="18">
    <source>
        <dbReference type="EMBL" id="KYH32590.1"/>
    </source>
</evidence>
<dbReference type="InterPro" id="IPR003170">
    <property type="entry name" value="MurB"/>
</dbReference>
<evidence type="ECO:0000256" key="6">
    <source>
        <dbReference type="ARBA" id="ARBA00022618"/>
    </source>
</evidence>
<dbReference type="GO" id="GO:0071949">
    <property type="term" value="F:FAD binding"/>
    <property type="evidence" value="ECO:0007669"/>
    <property type="project" value="InterPro"/>
</dbReference>
<evidence type="ECO:0000256" key="10">
    <source>
        <dbReference type="ARBA" id="ARBA00022960"/>
    </source>
</evidence>
<evidence type="ECO:0000256" key="9">
    <source>
        <dbReference type="ARBA" id="ARBA00022857"/>
    </source>
</evidence>
<proteinExistence type="inferred from homology"/>
<feature type="domain" description="FAD-binding PCMH-type" evidence="17">
    <location>
        <begin position="31"/>
        <end position="195"/>
    </location>
</feature>
<comment type="subcellular location">
    <subcellularLocation>
        <location evidence="3 16">Cytoplasm</location>
    </subcellularLocation>
</comment>
<name>A0A151AYE2_9FIRM</name>
<dbReference type="AlphaFoldDB" id="A0A151AYE2"/>
<comment type="cofactor">
    <cofactor evidence="1 16">
        <name>FAD</name>
        <dbReference type="ChEBI" id="CHEBI:57692"/>
    </cofactor>
</comment>
<dbReference type="EC" id="1.3.1.98" evidence="16"/>
<comment type="caution">
    <text evidence="18">The sequence shown here is derived from an EMBL/GenBank/DDBJ whole genome shotgun (WGS) entry which is preliminary data.</text>
</comment>
<feature type="active site" evidence="16">
    <location>
        <position position="175"/>
    </location>
</feature>
<dbReference type="GO" id="GO:0008360">
    <property type="term" value="P:regulation of cell shape"/>
    <property type="evidence" value="ECO:0007669"/>
    <property type="project" value="UniProtKB-KW"/>
</dbReference>
<evidence type="ECO:0000256" key="7">
    <source>
        <dbReference type="ARBA" id="ARBA00022630"/>
    </source>
</evidence>
<evidence type="ECO:0000256" key="8">
    <source>
        <dbReference type="ARBA" id="ARBA00022827"/>
    </source>
</evidence>
<dbReference type="PANTHER" id="PTHR21071">
    <property type="entry name" value="UDP-N-ACETYLENOLPYRUVOYLGLUCOSAMINE REDUCTASE"/>
    <property type="match status" value="1"/>
</dbReference>
<dbReference type="GO" id="GO:0071555">
    <property type="term" value="P:cell wall organization"/>
    <property type="evidence" value="ECO:0007669"/>
    <property type="project" value="UniProtKB-KW"/>
</dbReference>
<dbReference type="Pfam" id="PF01565">
    <property type="entry name" value="FAD_binding_4"/>
    <property type="match status" value="1"/>
</dbReference>
<dbReference type="SUPFAM" id="SSF56176">
    <property type="entry name" value="FAD-binding/transporter-associated domain-like"/>
    <property type="match status" value="1"/>
</dbReference>
<keyword evidence="8 16" id="KW-0274">FAD</keyword>
<keyword evidence="14 16" id="KW-0961">Cell wall biogenesis/degradation</keyword>
<keyword evidence="13 16" id="KW-0131">Cell cycle</keyword>
<evidence type="ECO:0000256" key="16">
    <source>
        <dbReference type="HAMAP-Rule" id="MF_00037"/>
    </source>
</evidence>
<comment type="catalytic activity">
    <reaction evidence="15 16">
        <text>UDP-N-acetyl-alpha-D-muramate + NADP(+) = UDP-N-acetyl-3-O-(1-carboxyvinyl)-alpha-D-glucosamine + NADPH + H(+)</text>
        <dbReference type="Rhea" id="RHEA:12248"/>
        <dbReference type="ChEBI" id="CHEBI:15378"/>
        <dbReference type="ChEBI" id="CHEBI:57783"/>
        <dbReference type="ChEBI" id="CHEBI:58349"/>
        <dbReference type="ChEBI" id="CHEBI:68483"/>
        <dbReference type="ChEBI" id="CHEBI:70757"/>
        <dbReference type="EC" id="1.3.1.98"/>
    </reaction>
</comment>
<dbReference type="PATRIC" id="fig|1122241.3.peg.1253"/>
<comment type="function">
    <text evidence="2 16">Cell wall formation.</text>
</comment>
<dbReference type="Pfam" id="PF02873">
    <property type="entry name" value="MurB_C"/>
    <property type="match status" value="1"/>
</dbReference>
<dbReference type="Gene3D" id="3.30.465.10">
    <property type="match status" value="1"/>
</dbReference>
<evidence type="ECO:0000256" key="15">
    <source>
        <dbReference type="ARBA" id="ARBA00048914"/>
    </source>
</evidence>
<keyword evidence="11 16" id="KW-0573">Peptidoglycan synthesis</keyword>
<accession>A0A151AYE2</accession>
<dbReference type="InterPro" id="IPR006094">
    <property type="entry name" value="Oxid_FAD_bind_N"/>
</dbReference>
<dbReference type="Gene3D" id="3.90.78.10">
    <property type="entry name" value="UDP-N-acetylenolpyruvoylglucosamine reductase, C-terminal domain"/>
    <property type="match status" value="1"/>
</dbReference>
<dbReference type="PANTHER" id="PTHR21071:SF4">
    <property type="entry name" value="UDP-N-ACETYLENOLPYRUVOYLGLUCOSAMINE REDUCTASE"/>
    <property type="match status" value="1"/>
</dbReference>
<dbReference type="EMBL" id="LTBC01000003">
    <property type="protein sequence ID" value="KYH32590.1"/>
    <property type="molecule type" value="Genomic_DNA"/>
</dbReference>
<keyword evidence="9 16" id="KW-0521">NADP</keyword>
<evidence type="ECO:0000256" key="2">
    <source>
        <dbReference type="ARBA" id="ARBA00003921"/>
    </source>
</evidence>
<protein>
    <recommendedName>
        <fullName evidence="16">UDP-N-acetylenolpyruvoylglucosamine reductase</fullName>
        <ecNumber evidence="16">1.3.1.98</ecNumber>
    </recommendedName>
    <alternativeName>
        <fullName evidence="16">UDP-N-acetylmuramate dehydrogenase</fullName>
    </alternativeName>
</protein>
<comment type="similarity">
    <text evidence="16">Belongs to the MurB family.</text>
</comment>
<dbReference type="Proteomes" id="UP000075670">
    <property type="component" value="Unassembled WGS sequence"/>
</dbReference>
<dbReference type="NCBIfam" id="TIGR00179">
    <property type="entry name" value="murB"/>
    <property type="match status" value="1"/>
</dbReference>
<evidence type="ECO:0000256" key="14">
    <source>
        <dbReference type="ARBA" id="ARBA00023316"/>
    </source>
</evidence>
<keyword evidence="12 16" id="KW-0560">Oxidoreductase</keyword>
<keyword evidence="6 16" id="KW-0132">Cell division</keyword>
<comment type="pathway">
    <text evidence="4 16">Cell wall biogenesis; peptidoglycan biosynthesis.</text>
</comment>
<dbReference type="InterPro" id="IPR036318">
    <property type="entry name" value="FAD-bd_PCMH-like_sf"/>
</dbReference>
<dbReference type="InterPro" id="IPR011601">
    <property type="entry name" value="MurB_C"/>
</dbReference>
<feature type="active site" description="Proton donor" evidence="16">
    <location>
        <position position="224"/>
    </location>
</feature>
<evidence type="ECO:0000313" key="19">
    <source>
        <dbReference type="Proteomes" id="UP000075670"/>
    </source>
</evidence>
<reference evidence="18 19" key="1">
    <citation type="submission" date="2016-02" db="EMBL/GenBank/DDBJ databases">
        <title>Genome sequence of Moorella mulderi DSM 14980.</title>
        <authorList>
            <person name="Poehlein A."/>
            <person name="Daniel R."/>
        </authorList>
    </citation>
    <scope>NUCLEOTIDE SEQUENCE [LARGE SCALE GENOMIC DNA]</scope>
    <source>
        <strain evidence="18 19">DSM 14980</strain>
    </source>
</reference>
<sequence length="302" mass="32652">MHLATLARELQQGLQGEVLINEPLARHTTWRIGGPADLLARPETGEEIDFCLGFARQKGLPLHIMGNGSNLLVRDGGVRGLVVQTRAWRRVLVQGRVIRACAGALIARVLDVAGRAGLGGLEFAAGIPATIGGAVVMNAGTQEGCLGDIVRGVEVITPDGSRYYLERRDITFSYRFSSLRQEGTVVAVDLAMTASDPRVIQERVRKNLEGRRARQPLEWPNAGSVFKNPAGYYAGQLIEEVGAKGWRAGQAQVSTKHANFIINLGRATAADVLELIARIQEAVARAFGINLELEVEVWGDSQ</sequence>
<dbReference type="InterPro" id="IPR016169">
    <property type="entry name" value="FAD-bd_PCMH_sub2"/>
</dbReference>
<dbReference type="UniPathway" id="UPA00219"/>
<dbReference type="NCBIfam" id="NF010480">
    <property type="entry name" value="PRK13905.1"/>
    <property type="match status" value="1"/>
</dbReference>
<dbReference type="InterPro" id="IPR036635">
    <property type="entry name" value="MurB_C_sf"/>
</dbReference>
<evidence type="ECO:0000256" key="11">
    <source>
        <dbReference type="ARBA" id="ARBA00022984"/>
    </source>
</evidence>
<keyword evidence="7 16" id="KW-0285">Flavoprotein</keyword>
<keyword evidence="5 16" id="KW-0963">Cytoplasm</keyword>
<gene>
    <name evidence="16 18" type="primary">murB</name>
    <name evidence="18" type="ORF">MOMUL_11920</name>
</gene>
<dbReference type="RefSeq" id="WP_062282757.1">
    <property type="nucleotide sequence ID" value="NZ_LTBC01000003.1"/>
</dbReference>
<evidence type="ECO:0000256" key="4">
    <source>
        <dbReference type="ARBA" id="ARBA00004752"/>
    </source>
</evidence>
<evidence type="ECO:0000256" key="1">
    <source>
        <dbReference type="ARBA" id="ARBA00001974"/>
    </source>
</evidence>
<dbReference type="Gene3D" id="3.30.43.10">
    <property type="entry name" value="Uridine Diphospho-n-acetylenolpyruvylglucosamine Reductase, domain 2"/>
    <property type="match status" value="1"/>
</dbReference>
<dbReference type="InterPro" id="IPR016167">
    <property type="entry name" value="FAD-bd_PCMH_sub1"/>
</dbReference>
<organism evidence="18 19">
    <name type="scientific">Moorella mulderi DSM 14980</name>
    <dbReference type="NCBI Taxonomy" id="1122241"/>
    <lineage>
        <taxon>Bacteria</taxon>
        <taxon>Bacillati</taxon>
        <taxon>Bacillota</taxon>
        <taxon>Clostridia</taxon>
        <taxon>Neomoorellales</taxon>
        <taxon>Neomoorellaceae</taxon>
        <taxon>Neomoorella</taxon>
    </lineage>
</organism>
<dbReference type="HAMAP" id="MF_00037">
    <property type="entry name" value="MurB"/>
    <property type="match status" value="1"/>
</dbReference>
<evidence type="ECO:0000256" key="12">
    <source>
        <dbReference type="ARBA" id="ARBA00023002"/>
    </source>
</evidence>
<keyword evidence="10 16" id="KW-0133">Cell shape</keyword>
<dbReference type="InterPro" id="IPR016166">
    <property type="entry name" value="FAD-bd_PCMH"/>
</dbReference>
<dbReference type="PROSITE" id="PS51387">
    <property type="entry name" value="FAD_PCMH"/>
    <property type="match status" value="1"/>
</dbReference>
<evidence type="ECO:0000259" key="17">
    <source>
        <dbReference type="PROSITE" id="PS51387"/>
    </source>
</evidence>
<evidence type="ECO:0000256" key="13">
    <source>
        <dbReference type="ARBA" id="ARBA00023306"/>
    </source>
</evidence>
<keyword evidence="19" id="KW-1185">Reference proteome</keyword>
<dbReference type="GO" id="GO:0008762">
    <property type="term" value="F:UDP-N-acetylmuramate dehydrogenase activity"/>
    <property type="evidence" value="ECO:0007669"/>
    <property type="project" value="UniProtKB-UniRule"/>
</dbReference>
<dbReference type="OrthoDB" id="9804753at2"/>
<dbReference type="SUPFAM" id="SSF56194">
    <property type="entry name" value="Uridine diphospho-N-Acetylenolpyruvylglucosamine reductase, MurB, C-terminal domain"/>
    <property type="match status" value="1"/>
</dbReference>
<dbReference type="GO" id="GO:0005829">
    <property type="term" value="C:cytosol"/>
    <property type="evidence" value="ECO:0007669"/>
    <property type="project" value="TreeGrafter"/>
</dbReference>
<dbReference type="GO" id="GO:0051301">
    <property type="term" value="P:cell division"/>
    <property type="evidence" value="ECO:0007669"/>
    <property type="project" value="UniProtKB-KW"/>
</dbReference>
<dbReference type="GO" id="GO:0009252">
    <property type="term" value="P:peptidoglycan biosynthetic process"/>
    <property type="evidence" value="ECO:0007669"/>
    <property type="project" value="UniProtKB-UniRule"/>
</dbReference>